<feature type="transmembrane region" description="Helical" evidence="5">
    <location>
        <begin position="178"/>
        <end position="197"/>
    </location>
</feature>
<dbReference type="Pfam" id="PF13520">
    <property type="entry name" value="AA_permease_2"/>
    <property type="match status" value="1"/>
</dbReference>
<feature type="transmembrane region" description="Helical" evidence="5">
    <location>
        <begin position="250"/>
        <end position="274"/>
    </location>
</feature>
<dbReference type="EMBL" id="WFIY01000004">
    <property type="protein sequence ID" value="MUM65740.1"/>
    <property type="molecule type" value="Genomic_DNA"/>
</dbReference>
<keyword evidence="3 5" id="KW-1133">Transmembrane helix</keyword>
<feature type="transmembrane region" description="Helical" evidence="5">
    <location>
        <begin position="397"/>
        <end position="420"/>
    </location>
</feature>
<feature type="transmembrane region" description="Helical" evidence="5">
    <location>
        <begin position="500"/>
        <end position="523"/>
    </location>
</feature>
<sequence>MSRQTETSSGVKLKRELRLIDLYFAGLTAVIGSGWIFGSLETASAAGPAAILSWIFGGIFILIIALVWAEVGTSIPVAGGAVRYAKYSHGGLAASIISWSVILTYIAVPAAEAVAVVEVLQGALSLYGITSVTLCSSEFPTAEGLGVALALSALFFFINYIGISALRASNFAITSWKLIIPSLTVISILIVGVPKFASNFTTPSFAPYGFLPVFSAIPATGVAFAYLGFRQPIEMAAEAKMPGRDIWRAILAVVGTSIVLYTMLQVVFIGGFAWNSSAFGTTGVSPGDWSALTSSPQPPIYSFPFFYEVAGLGLGALAILLAIDGVVSPSGTLSQYMASTARVLYGTSKEGFLSDKFFEVHGKYRVPVWGLIATMIVTIVLLVMAFAGTLVSSVGGAWSALVSIITTTGVFSYIIGSVFLPLSRKYAPDLPRPFKLPAHQAFSLAAFVISALLVYWGAGALIAPPSDPYGGYILIGVMLAGALTYLTYKDKKPCDLKAGLWVIAFLIFTGVLVALGCYGFGVIPSSPLPFAWIIDIIASIGFYLWAINSAVPECHVKVNIGKGIEASKNESE</sequence>
<feature type="transmembrane region" description="Helical" evidence="5">
    <location>
        <begin position="145"/>
        <end position="166"/>
    </location>
</feature>
<feature type="transmembrane region" description="Helical" evidence="5">
    <location>
        <begin position="305"/>
        <end position="327"/>
    </location>
</feature>
<dbReference type="Proteomes" id="UP000440125">
    <property type="component" value="Unassembled WGS sequence"/>
</dbReference>
<dbReference type="PANTHER" id="PTHR47547:SF1">
    <property type="entry name" value="ASPARTATE-PROTON SYMPORTER"/>
    <property type="match status" value="1"/>
</dbReference>
<feature type="transmembrane region" description="Helical" evidence="5">
    <location>
        <begin position="441"/>
        <end position="463"/>
    </location>
</feature>
<reference evidence="6 7" key="1">
    <citation type="submission" date="2019-10" db="EMBL/GenBank/DDBJ databases">
        <title>Genome Sequences from Six Type Strain Members of the Archaeal Family Sulfolobaceae: Acidianus ambivalens, Acidianus infernus, Metallosphaera prunae, Stygiolobus azoricus, Sulfolobus metallicus, and Sulfurisphaera ohwakuensis.</title>
        <authorList>
            <person name="Counts J.A."/>
            <person name="Kelly R.M."/>
        </authorList>
    </citation>
    <scope>NUCLEOTIDE SEQUENCE [LARGE SCALE GENOMIC DNA]</scope>
    <source>
        <strain evidence="6 7">DSM 3191</strain>
    </source>
</reference>
<feature type="transmembrane region" description="Helical" evidence="5">
    <location>
        <begin position="209"/>
        <end position="229"/>
    </location>
</feature>
<keyword evidence="4 5" id="KW-0472">Membrane</keyword>
<comment type="subcellular location">
    <subcellularLocation>
        <location evidence="1">Membrane</location>
        <topology evidence="1">Multi-pass membrane protein</topology>
    </subcellularLocation>
</comment>
<evidence type="ECO:0000256" key="2">
    <source>
        <dbReference type="ARBA" id="ARBA00022692"/>
    </source>
</evidence>
<feature type="transmembrane region" description="Helical" evidence="5">
    <location>
        <begin position="20"/>
        <end position="37"/>
    </location>
</feature>
<feature type="transmembrane region" description="Helical" evidence="5">
    <location>
        <begin position="529"/>
        <end position="547"/>
    </location>
</feature>
<evidence type="ECO:0000256" key="1">
    <source>
        <dbReference type="ARBA" id="ARBA00004141"/>
    </source>
</evidence>
<feature type="transmembrane region" description="Helical" evidence="5">
    <location>
        <begin position="469"/>
        <end position="488"/>
    </location>
</feature>
<dbReference type="OrthoDB" id="43026at2157"/>
<keyword evidence="2 5" id="KW-0812">Transmembrane</keyword>
<feature type="transmembrane region" description="Helical" evidence="5">
    <location>
        <begin position="90"/>
        <end position="108"/>
    </location>
</feature>
<proteinExistence type="predicted"/>
<accession>A0A6A9QK96</accession>
<comment type="caution">
    <text evidence="6">The sequence shown here is derived from an EMBL/GenBank/DDBJ whole genome shotgun (WGS) entry which is preliminary data.</text>
</comment>
<keyword evidence="7" id="KW-1185">Reference proteome</keyword>
<dbReference type="InterPro" id="IPR052962">
    <property type="entry name" value="AA_Transporter_AGT"/>
</dbReference>
<protein>
    <submittedName>
        <fullName evidence="6">Amino acid permease</fullName>
    </submittedName>
</protein>
<name>A0A6A9QK96_ACIIN</name>
<dbReference type="Gene3D" id="1.20.1740.10">
    <property type="entry name" value="Amino acid/polyamine transporter I"/>
    <property type="match status" value="1"/>
</dbReference>
<organism evidence="6 7">
    <name type="scientific">Acidianus infernus</name>
    <dbReference type="NCBI Taxonomy" id="12915"/>
    <lineage>
        <taxon>Archaea</taxon>
        <taxon>Thermoproteota</taxon>
        <taxon>Thermoprotei</taxon>
        <taxon>Sulfolobales</taxon>
        <taxon>Sulfolobaceae</taxon>
        <taxon>Acidianus</taxon>
    </lineage>
</organism>
<feature type="transmembrane region" description="Helical" evidence="5">
    <location>
        <begin position="49"/>
        <end position="69"/>
    </location>
</feature>
<dbReference type="AlphaFoldDB" id="A0A6A9QK96"/>
<dbReference type="GO" id="GO:0016020">
    <property type="term" value="C:membrane"/>
    <property type="evidence" value="ECO:0007669"/>
    <property type="project" value="UniProtKB-SubCell"/>
</dbReference>
<dbReference type="InterPro" id="IPR002293">
    <property type="entry name" value="AA/rel_permease1"/>
</dbReference>
<gene>
    <name evidence="6" type="ORF">D1867_10905</name>
</gene>
<evidence type="ECO:0000256" key="4">
    <source>
        <dbReference type="ARBA" id="ARBA00023136"/>
    </source>
</evidence>
<evidence type="ECO:0000256" key="3">
    <source>
        <dbReference type="ARBA" id="ARBA00022989"/>
    </source>
</evidence>
<feature type="transmembrane region" description="Helical" evidence="5">
    <location>
        <begin position="366"/>
        <end position="391"/>
    </location>
</feature>
<evidence type="ECO:0000313" key="7">
    <source>
        <dbReference type="Proteomes" id="UP000440125"/>
    </source>
</evidence>
<dbReference type="PIRSF" id="PIRSF006060">
    <property type="entry name" value="AA_transporter"/>
    <property type="match status" value="1"/>
</dbReference>
<evidence type="ECO:0000313" key="6">
    <source>
        <dbReference type="EMBL" id="MUM65740.1"/>
    </source>
</evidence>
<dbReference type="GO" id="GO:0022857">
    <property type="term" value="F:transmembrane transporter activity"/>
    <property type="evidence" value="ECO:0007669"/>
    <property type="project" value="InterPro"/>
</dbReference>
<dbReference type="PANTHER" id="PTHR47547">
    <property type="match status" value="1"/>
</dbReference>
<evidence type="ECO:0000256" key="5">
    <source>
        <dbReference type="SAM" id="Phobius"/>
    </source>
</evidence>
<dbReference type="RefSeq" id="WP_155864160.1">
    <property type="nucleotide sequence ID" value="NZ_WFIY01000004.1"/>
</dbReference>